<reference evidence="4 5" key="1">
    <citation type="journal article" date="2020" name="ISME J.">
        <title>Comparative genomics reveals insights into cyanobacterial evolution and habitat adaptation.</title>
        <authorList>
            <person name="Chen M.Y."/>
            <person name="Teng W.K."/>
            <person name="Zhao L."/>
            <person name="Hu C.X."/>
            <person name="Zhou Y.K."/>
            <person name="Han B.P."/>
            <person name="Song L.R."/>
            <person name="Shu W.S."/>
        </authorList>
    </citation>
    <scope>NUCLEOTIDE SEQUENCE [LARGE SCALE GENOMIC DNA]</scope>
    <source>
        <strain evidence="4 5">FACHB-260</strain>
    </source>
</reference>
<evidence type="ECO:0000259" key="3">
    <source>
        <dbReference type="Pfam" id="PF02397"/>
    </source>
</evidence>
<organism evidence="4 5">
    <name type="scientific">Anabaena subtropica FACHB-260</name>
    <dbReference type="NCBI Taxonomy" id="2692884"/>
    <lineage>
        <taxon>Bacteria</taxon>
        <taxon>Bacillati</taxon>
        <taxon>Cyanobacteriota</taxon>
        <taxon>Cyanophyceae</taxon>
        <taxon>Nostocales</taxon>
        <taxon>Nostocaceae</taxon>
        <taxon>Anabaena</taxon>
    </lineage>
</organism>
<dbReference type="PANTHER" id="PTHR30576:SF10">
    <property type="entry name" value="SLL5057 PROTEIN"/>
    <property type="match status" value="1"/>
</dbReference>
<evidence type="ECO:0000256" key="2">
    <source>
        <dbReference type="SAM" id="Phobius"/>
    </source>
</evidence>
<keyword evidence="2" id="KW-0812">Transmembrane</keyword>
<evidence type="ECO:0000256" key="1">
    <source>
        <dbReference type="ARBA" id="ARBA00006464"/>
    </source>
</evidence>
<proteinExistence type="inferred from homology"/>
<dbReference type="RefSeq" id="WP_190407295.1">
    <property type="nucleotide sequence ID" value="NZ_JACJRF010000016.1"/>
</dbReference>
<accession>A0ABR8CP70</accession>
<dbReference type="Proteomes" id="UP000607281">
    <property type="component" value="Unassembled WGS sequence"/>
</dbReference>
<keyword evidence="2" id="KW-1133">Transmembrane helix</keyword>
<keyword evidence="2" id="KW-0472">Membrane</keyword>
<feature type="domain" description="Bacterial sugar transferase" evidence="3">
    <location>
        <begin position="43"/>
        <end position="230"/>
    </location>
</feature>
<dbReference type="Pfam" id="PF02397">
    <property type="entry name" value="Bac_transf"/>
    <property type="match status" value="1"/>
</dbReference>
<dbReference type="InterPro" id="IPR003362">
    <property type="entry name" value="Bact_transf"/>
</dbReference>
<feature type="transmembrane region" description="Helical" evidence="2">
    <location>
        <begin position="48"/>
        <end position="70"/>
    </location>
</feature>
<dbReference type="GO" id="GO:0016740">
    <property type="term" value="F:transferase activity"/>
    <property type="evidence" value="ECO:0007669"/>
    <property type="project" value="UniProtKB-KW"/>
</dbReference>
<dbReference type="EMBL" id="JACJRF010000016">
    <property type="protein sequence ID" value="MBD2344844.1"/>
    <property type="molecule type" value="Genomic_DNA"/>
</dbReference>
<keyword evidence="4" id="KW-0808">Transferase</keyword>
<evidence type="ECO:0000313" key="4">
    <source>
        <dbReference type="EMBL" id="MBD2344844.1"/>
    </source>
</evidence>
<gene>
    <name evidence="4" type="ORF">H6G18_11885</name>
</gene>
<sequence>MSLPDFTPKPENFAVDRLAVMSYPMTVDFLQQPLHPSTISITKRLIDILGAIVGLLVTAIITIPIAIVTITTNPGPIFYSQIRCGLNGRHFRIWKFRSMVVNAERIKHLVKNQAQGHIFKSVNDPRITPMGKFLRRTSLDEFPQFWNVLVGDMSLVGTRPPTPDEVIHYELHHWERLRVKPGMTGEWQTKGRSSIKDFETIVQLDLDYQRKWSIAYDLNLIFKTVWVVLKKSGAC</sequence>
<keyword evidence="5" id="KW-1185">Reference proteome</keyword>
<comment type="caution">
    <text evidence="4">The sequence shown here is derived from an EMBL/GenBank/DDBJ whole genome shotgun (WGS) entry which is preliminary data.</text>
</comment>
<name>A0ABR8CP70_9NOST</name>
<comment type="similarity">
    <text evidence="1">Belongs to the bacterial sugar transferase family.</text>
</comment>
<protein>
    <submittedName>
        <fullName evidence="4">Sugar transferase</fullName>
    </submittedName>
</protein>
<dbReference type="PANTHER" id="PTHR30576">
    <property type="entry name" value="COLANIC BIOSYNTHESIS UDP-GLUCOSE LIPID CARRIER TRANSFERASE"/>
    <property type="match status" value="1"/>
</dbReference>
<evidence type="ECO:0000313" key="5">
    <source>
        <dbReference type="Proteomes" id="UP000607281"/>
    </source>
</evidence>